<evidence type="ECO:0000256" key="4">
    <source>
        <dbReference type="ARBA" id="ARBA00022917"/>
    </source>
</evidence>
<dbReference type="Proteomes" id="UP000574369">
    <property type="component" value="Unassembled WGS sequence"/>
</dbReference>
<dbReference type="EMBL" id="JACHXO010000003">
    <property type="protein sequence ID" value="MBB3194527.1"/>
    <property type="molecule type" value="Genomic_DNA"/>
</dbReference>
<evidence type="ECO:0000256" key="6">
    <source>
        <dbReference type="HAMAP-Rule" id="MF_00163"/>
    </source>
</evidence>
<keyword evidence="2 6" id="KW-0479">Metal-binding</keyword>
<gene>
    <name evidence="6" type="primary">def</name>
    <name evidence="7" type="ORF">FHS28_001923</name>
</gene>
<reference evidence="7 8" key="1">
    <citation type="submission" date="2020-08" db="EMBL/GenBank/DDBJ databases">
        <title>Genomic Encyclopedia of Type Strains, Phase III (KMG-III): the genomes of soil and plant-associated and newly described type strains.</title>
        <authorList>
            <person name="Whitman W."/>
        </authorList>
    </citation>
    <scope>NUCLEOTIDE SEQUENCE [LARGE SCALE GENOMIC DNA]</scope>
    <source>
        <strain evidence="7 8">CECT 7247</strain>
    </source>
</reference>
<feature type="active site" evidence="6">
    <location>
        <position position="135"/>
    </location>
</feature>
<dbReference type="EC" id="3.5.1.88" evidence="6"/>
<dbReference type="SUPFAM" id="SSF56420">
    <property type="entry name" value="Peptide deformylase"/>
    <property type="match status" value="1"/>
</dbReference>
<dbReference type="GO" id="GO:0042586">
    <property type="term" value="F:peptide deformylase activity"/>
    <property type="evidence" value="ECO:0007669"/>
    <property type="project" value="UniProtKB-EC"/>
</dbReference>
<comment type="caution">
    <text evidence="7">The sequence shown here is derived from an EMBL/GenBank/DDBJ whole genome shotgun (WGS) entry which is preliminary data.</text>
</comment>
<dbReference type="PRINTS" id="PR01576">
    <property type="entry name" value="PDEFORMYLASE"/>
</dbReference>
<comment type="cofactor">
    <cofactor evidence="6">
        <name>Fe(2+)</name>
        <dbReference type="ChEBI" id="CHEBI:29033"/>
    </cofactor>
    <text evidence="6">Binds 1 Fe(2+) ion.</text>
</comment>
<keyword evidence="5 6" id="KW-0408">Iron</keyword>
<proteinExistence type="inferred from homology"/>
<dbReference type="NCBIfam" id="TIGR00079">
    <property type="entry name" value="pept_deformyl"/>
    <property type="match status" value="1"/>
</dbReference>
<evidence type="ECO:0000256" key="1">
    <source>
        <dbReference type="ARBA" id="ARBA00010759"/>
    </source>
</evidence>
<keyword evidence="3 6" id="KW-0378">Hydrolase</keyword>
<keyword evidence="4 6" id="KW-0648">Protein biosynthesis</keyword>
<feature type="binding site" evidence="6">
    <location>
        <position position="92"/>
    </location>
    <ligand>
        <name>Fe cation</name>
        <dbReference type="ChEBI" id="CHEBI:24875"/>
    </ligand>
</feature>
<feature type="binding site" evidence="6">
    <location>
        <position position="138"/>
    </location>
    <ligand>
        <name>Fe cation</name>
        <dbReference type="ChEBI" id="CHEBI:24875"/>
    </ligand>
</feature>
<dbReference type="HAMAP" id="MF_00163">
    <property type="entry name" value="Pep_deformylase"/>
    <property type="match status" value="1"/>
</dbReference>
<name>A0ABR6GQY9_9BURK</name>
<evidence type="ECO:0000313" key="7">
    <source>
        <dbReference type="EMBL" id="MBB3194527.1"/>
    </source>
</evidence>
<dbReference type="PANTHER" id="PTHR10458:SF21">
    <property type="entry name" value="PEPTIDE DEFORMYLASE"/>
    <property type="match status" value="1"/>
</dbReference>
<comment type="function">
    <text evidence="6">Removes the formyl group from the N-terminal Met of newly synthesized proteins. Requires at least a dipeptide for an efficient rate of reaction. N-terminal L-methionine is a prerequisite for activity but the enzyme has broad specificity at other positions.</text>
</comment>
<feature type="binding site" evidence="6">
    <location>
        <position position="134"/>
    </location>
    <ligand>
        <name>Fe cation</name>
        <dbReference type="ChEBI" id="CHEBI:24875"/>
    </ligand>
</feature>
<evidence type="ECO:0000256" key="3">
    <source>
        <dbReference type="ARBA" id="ARBA00022801"/>
    </source>
</evidence>
<dbReference type="PANTHER" id="PTHR10458">
    <property type="entry name" value="PEPTIDE DEFORMYLASE"/>
    <property type="match status" value="1"/>
</dbReference>
<dbReference type="PIRSF" id="PIRSF004749">
    <property type="entry name" value="Pep_def"/>
    <property type="match status" value="1"/>
</dbReference>
<evidence type="ECO:0000313" key="8">
    <source>
        <dbReference type="Proteomes" id="UP000574369"/>
    </source>
</evidence>
<dbReference type="CDD" id="cd00487">
    <property type="entry name" value="Pep_deformylase"/>
    <property type="match status" value="1"/>
</dbReference>
<dbReference type="InterPro" id="IPR036821">
    <property type="entry name" value="Peptide_deformylase_sf"/>
</dbReference>
<sequence>MSKLNILRYPDPRLHTVAQPVAVVDDRIRHLADDMLETMYAAEGVGLAATQVDVHERVLVMDVSEERDQPLVLVNPELVFKSDDLIEGEEGCLSVPTIYDKVMRHRKVTVQALDRDGHTFQFDAEGLLSVCVQHEMDHLAGKVFVEYLSPLKRERIKTKLVKKAREDAKVR</sequence>
<protein>
    <recommendedName>
        <fullName evidence="6">Peptide deformylase</fullName>
        <shortName evidence="6">PDF</shortName>
        <ecNumber evidence="6">3.5.1.88</ecNumber>
    </recommendedName>
    <alternativeName>
        <fullName evidence="6">Polypeptide deformylase</fullName>
    </alternativeName>
</protein>
<dbReference type="InterPro" id="IPR023635">
    <property type="entry name" value="Peptide_deformylase"/>
</dbReference>
<dbReference type="Gene3D" id="3.90.45.10">
    <property type="entry name" value="Peptide deformylase"/>
    <property type="match status" value="1"/>
</dbReference>
<dbReference type="NCBIfam" id="NF001159">
    <property type="entry name" value="PRK00150.1-3"/>
    <property type="match status" value="1"/>
</dbReference>
<keyword evidence="8" id="KW-1185">Reference proteome</keyword>
<evidence type="ECO:0000256" key="2">
    <source>
        <dbReference type="ARBA" id="ARBA00022723"/>
    </source>
</evidence>
<accession>A0ABR6GQY9</accession>
<comment type="catalytic activity">
    <reaction evidence="6">
        <text>N-terminal N-formyl-L-methionyl-[peptide] + H2O = N-terminal L-methionyl-[peptide] + formate</text>
        <dbReference type="Rhea" id="RHEA:24420"/>
        <dbReference type="Rhea" id="RHEA-COMP:10639"/>
        <dbReference type="Rhea" id="RHEA-COMP:10640"/>
        <dbReference type="ChEBI" id="CHEBI:15377"/>
        <dbReference type="ChEBI" id="CHEBI:15740"/>
        <dbReference type="ChEBI" id="CHEBI:49298"/>
        <dbReference type="ChEBI" id="CHEBI:64731"/>
        <dbReference type="EC" id="3.5.1.88"/>
    </reaction>
</comment>
<organism evidence="7 8">
    <name type="scientific">Roseateles terrae</name>
    <dbReference type="NCBI Taxonomy" id="431060"/>
    <lineage>
        <taxon>Bacteria</taxon>
        <taxon>Pseudomonadati</taxon>
        <taxon>Pseudomonadota</taxon>
        <taxon>Betaproteobacteria</taxon>
        <taxon>Burkholderiales</taxon>
        <taxon>Sphaerotilaceae</taxon>
        <taxon>Roseateles</taxon>
    </lineage>
</organism>
<dbReference type="RefSeq" id="WP_088454527.1">
    <property type="nucleotide sequence ID" value="NZ_JACHXO010000003.1"/>
</dbReference>
<comment type="similarity">
    <text evidence="1 6">Belongs to the polypeptide deformylase family.</text>
</comment>
<evidence type="ECO:0000256" key="5">
    <source>
        <dbReference type="ARBA" id="ARBA00023004"/>
    </source>
</evidence>
<dbReference type="Pfam" id="PF01327">
    <property type="entry name" value="Pep_deformylase"/>
    <property type="match status" value="1"/>
</dbReference>